<evidence type="ECO:0000313" key="1">
    <source>
        <dbReference type="EMBL" id="GJT14368.1"/>
    </source>
</evidence>
<protein>
    <recommendedName>
        <fullName evidence="3">Reverse transcriptase domain-containing protein</fullName>
    </recommendedName>
</protein>
<gene>
    <name evidence="1" type="ORF">Tco_0861410</name>
</gene>
<sequence length="114" mass="13409">METFPLETLDMVAFHGNDSTPWFADFANYHTWNFVVKGMSSQQKKKLFKDVKHYFWDFPNFFKMCADQGIRWCVFGQEAYDILMACHNGPTRGHHGANYCDNPSNSGRYFILEY</sequence>
<evidence type="ECO:0008006" key="3">
    <source>
        <dbReference type="Google" id="ProtNLM"/>
    </source>
</evidence>
<organism evidence="1 2">
    <name type="scientific">Tanacetum coccineum</name>
    <dbReference type="NCBI Taxonomy" id="301880"/>
    <lineage>
        <taxon>Eukaryota</taxon>
        <taxon>Viridiplantae</taxon>
        <taxon>Streptophyta</taxon>
        <taxon>Embryophyta</taxon>
        <taxon>Tracheophyta</taxon>
        <taxon>Spermatophyta</taxon>
        <taxon>Magnoliopsida</taxon>
        <taxon>eudicotyledons</taxon>
        <taxon>Gunneridae</taxon>
        <taxon>Pentapetalae</taxon>
        <taxon>asterids</taxon>
        <taxon>campanulids</taxon>
        <taxon>Asterales</taxon>
        <taxon>Asteraceae</taxon>
        <taxon>Asteroideae</taxon>
        <taxon>Anthemideae</taxon>
        <taxon>Anthemidinae</taxon>
        <taxon>Tanacetum</taxon>
    </lineage>
</organism>
<evidence type="ECO:0000313" key="2">
    <source>
        <dbReference type="Proteomes" id="UP001151760"/>
    </source>
</evidence>
<dbReference type="EMBL" id="BQNB010013306">
    <property type="protein sequence ID" value="GJT14368.1"/>
    <property type="molecule type" value="Genomic_DNA"/>
</dbReference>
<reference evidence="1" key="1">
    <citation type="journal article" date="2022" name="Int. J. Mol. Sci.">
        <title>Draft Genome of Tanacetum Coccineum: Genomic Comparison of Closely Related Tanacetum-Family Plants.</title>
        <authorList>
            <person name="Yamashiro T."/>
            <person name="Shiraishi A."/>
            <person name="Nakayama K."/>
            <person name="Satake H."/>
        </authorList>
    </citation>
    <scope>NUCLEOTIDE SEQUENCE</scope>
</reference>
<comment type="caution">
    <text evidence="1">The sequence shown here is derived from an EMBL/GenBank/DDBJ whole genome shotgun (WGS) entry which is preliminary data.</text>
</comment>
<reference evidence="1" key="2">
    <citation type="submission" date="2022-01" db="EMBL/GenBank/DDBJ databases">
        <authorList>
            <person name="Yamashiro T."/>
            <person name="Shiraishi A."/>
            <person name="Satake H."/>
            <person name="Nakayama K."/>
        </authorList>
    </citation>
    <scope>NUCLEOTIDE SEQUENCE</scope>
</reference>
<proteinExistence type="predicted"/>
<dbReference type="Proteomes" id="UP001151760">
    <property type="component" value="Unassembled WGS sequence"/>
</dbReference>
<name>A0ABQ5BKR3_9ASTR</name>
<keyword evidence="2" id="KW-1185">Reference proteome</keyword>
<accession>A0ABQ5BKR3</accession>